<evidence type="ECO:0000256" key="3">
    <source>
        <dbReference type="RuleBase" id="RU000363"/>
    </source>
</evidence>
<dbReference type="Gene3D" id="3.40.50.720">
    <property type="entry name" value="NAD(P)-binding Rossmann-like Domain"/>
    <property type="match status" value="1"/>
</dbReference>
<dbReference type="InterPro" id="IPR020904">
    <property type="entry name" value="Sc_DH/Rdtase_CS"/>
</dbReference>
<proteinExistence type="inferred from homology"/>
<comment type="caution">
    <text evidence="4">The sequence shown here is derived from an EMBL/GenBank/DDBJ whole genome shotgun (WGS) entry which is preliminary data.</text>
</comment>
<dbReference type="InterPro" id="IPR002347">
    <property type="entry name" value="SDR_fam"/>
</dbReference>
<accession>A0A556AEC8</accession>
<dbReference type="OrthoDB" id="9797538at2"/>
<dbReference type="GO" id="GO:0016491">
    <property type="term" value="F:oxidoreductase activity"/>
    <property type="evidence" value="ECO:0007669"/>
    <property type="project" value="UniProtKB-KW"/>
</dbReference>
<reference evidence="4 5" key="1">
    <citation type="submission" date="2019-07" db="EMBL/GenBank/DDBJ databases">
        <title>Qingshengfaniella alkalisoli gen. nov., sp. nov., isolated from saline soil.</title>
        <authorList>
            <person name="Xu L."/>
            <person name="Huang X.-X."/>
            <person name="Sun J.-Q."/>
        </authorList>
    </citation>
    <scope>NUCLEOTIDE SEQUENCE [LARGE SCALE GENOMIC DNA]</scope>
    <source>
        <strain evidence="4 5">DSM 27279</strain>
    </source>
</reference>
<gene>
    <name evidence="4" type="ORF">FOZ76_19075</name>
</gene>
<dbReference type="AlphaFoldDB" id="A0A556AEC8"/>
<dbReference type="EMBL" id="VLTJ01000037">
    <property type="protein sequence ID" value="TSH91248.1"/>
    <property type="molecule type" value="Genomic_DNA"/>
</dbReference>
<keyword evidence="2" id="KW-0560">Oxidoreductase</keyword>
<dbReference type="PROSITE" id="PS00061">
    <property type="entry name" value="ADH_SHORT"/>
    <property type="match status" value="1"/>
</dbReference>
<dbReference type="RefSeq" id="WP_143949873.1">
    <property type="nucleotide sequence ID" value="NZ_BAABMB010000008.1"/>
</dbReference>
<dbReference type="PRINTS" id="PR00081">
    <property type="entry name" value="GDHRDH"/>
</dbReference>
<dbReference type="NCBIfam" id="NF005437">
    <property type="entry name" value="PRK07024.1"/>
    <property type="match status" value="1"/>
</dbReference>
<evidence type="ECO:0000256" key="1">
    <source>
        <dbReference type="ARBA" id="ARBA00006484"/>
    </source>
</evidence>
<dbReference type="Proteomes" id="UP000318405">
    <property type="component" value="Unassembled WGS sequence"/>
</dbReference>
<dbReference type="SUPFAM" id="SSF51735">
    <property type="entry name" value="NAD(P)-binding Rossmann-fold domains"/>
    <property type="match status" value="1"/>
</dbReference>
<evidence type="ECO:0000256" key="2">
    <source>
        <dbReference type="ARBA" id="ARBA00023002"/>
    </source>
</evidence>
<dbReference type="PRINTS" id="PR00080">
    <property type="entry name" value="SDRFAMILY"/>
</dbReference>
<organism evidence="4 5">
    <name type="scientific">Verticiella sediminum</name>
    <dbReference type="NCBI Taxonomy" id="1247510"/>
    <lineage>
        <taxon>Bacteria</taxon>
        <taxon>Pseudomonadati</taxon>
        <taxon>Pseudomonadota</taxon>
        <taxon>Betaproteobacteria</taxon>
        <taxon>Burkholderiales</taxon>
        <taxon>Alcaligenaceae</taxon>
        <taxon>Verticiella</taxon>
    </lineage>
</organism>
<dbReference type="PANTHER" id="PTHR44196">
    <property type="entry name" value="DEHYDROGENASE/REDUCTASE SDR FAMILY MEMBER 7B"/>
    <property type="match status" value="1"/>
</dbReference>
<dbReference type="PANTHER" id="PTHR44196:SF3">
    <property type="entry name" value="SHORT CHAIN DEHYDROGENASE FAMILY PROTEIN"/>
    <property type="match status" value="1"/>
</dbReference>
<evidence type="ECO:0000313" key="5">
    <source>
        <dbReference type="Proteomes" id="UP000318405"/>
    </source>
</evidence>
<dbReference type="Pfam" id="PF00106">
    <property type="entry name" value="adh_short"/>
    <property type="match status" value="1"/>
</dbReference>
<dbReference type="InterPro" id="IPR036291">
    <property type="entry name" value="NAD(P)-bd_dom_sf"/>
</dbReference>
<sequence length="258" mass="27515">MHVFITGASSGIGQALARHYAARGAVLGLLARRGPALQAFAATLPGRHHCYEVDVRDRQALHGAALDFLRAAGGQVDVVVANAGISRGTLTEEPDDFAAFEDILATNMLAMVATFEPFVAPMRAARRGTLVGMASVAGIRGLPGAAGYCASKAAAISYCESLRNELAADGIRVVTLLPGYVRTPLTDRNPFPMPFLLDADTFARRAARAIDAGRRYAIVPWQMAIVGRLLRWVPAPVFDLFARRAPRKPRGVPTDGLP</sequence>
<comment type="similarity">
    <text evidence="1 3">Belongs to the short-chain dehydrogenases/reductases (SDR) family.</text>
</comment>
<dbReference type="GO" id="GO:0016020">
    <property type="term" value="C:membrane"/>
    <property type="evidence" value="ECO:0007669"/>
    <property type="project" value="TreeGrafter"/>
</dbReference>
<evidence type="ECO:0000313" key="4">
    <source>
        <dbReference type="EMBL" id="TSH91248.1"/>
    </source>
</evidence>
<protein>
    <submittedName>
        <fullName evidence="4">SDR family oxidoreductase</fullName>
    </submittedName>
</protein>
<keyword evidence="5" id="KW-1185">Reference proteome</keyword>
<name>A0A556AEC8_9BURK</name>